<reference evidence="6 7" key="1">
    <citation type="journal article" date="2016" name="Nat. Commun.">
        <title>Thousands of microbial genomes shed light on interconnected biogeochemical processes in an aquifer system.</title>
        <authorList>
            <person name="Anantharaman K."/>
            <person name="Brown C.T."/>
            <person name="Hug L.A."/>
            <person name="Sharon I."/>
            <person name="Castelle C.J."/>
            <person name="Probst A.J."/>
            <person name="Thomas B.C."/>
            <person name="Singh A."/>
            <person name="Wilkins M.J."/>
            <person name="Karaoz U."/>
            <person name="Brodie E.L."/>
            <person name="Williams K.H."/>
            <person name="Hubbard S.S."/>
            <person name="Banfield J.F."/>
        </authorList>
    </citation>
    <scope>NUCLEOTIDE SEQUENCE [LARGE SCALE GENOMIC DNA]</scope>
</reference>
<name>A0A1F4UKW6_9BACT</name>
<protein>
    <submittedName>
        <fullName evidence="6">Uncharacterized protein</fullName>
    </submittedName>
</protein>
<sequence length="769" mass="85419">MSKEIKAPISSVFDMVSTLQRGILYFTLFLIPWFVIPLPYDSTEKMKSLLFIILASFLILLEVVKWIWDGKISVIKSSFDKVFLLLFGSFLISFIFAQDSWISFWGYDGRIGRGFFVMIFLFLFFYLVRGILQKKKQIIRAVEALSLGLGVLLLISVLSVLKVNIFGWLPYIKDFFVVGLPLTFSFQEIMLVAGGTALLSIFLIIHNVLGKKYQSTILPALILVLSLGTMPLFAVNQGALIPIVFLVVIILLCLLLLVKLEKPLKVIPILIFIFSALAVAFSIGFQFESFRESILGEAFTVLNPVRLGSDISWSVASESIVGDIFRGLVGLGNDSFAIAYSAFRPATEATIALGNTSFVTASNEILTVLANRGLLGVIVWLFLGFTYIKVLIKEITTGGGEKSILPSLLALNTLFIFIGSFFMPFSFLTYFLLFVATLILLVYSNREGSNEEFLLKFWAVNVGTVSKDINKTIESVNWFLTVLITLAATAGVVLLIIKMAGIAYVVRAESYNAEQNLKYQDYEGDISLEIREEYLTRMAGYYDKALKYDPSDPYINRKGALISLEIINILSEQHSKATDEEKKAIMSEVSLWKNTAIDLSREAISTSRLTYANWNTRAAVYLGLVSIGLSDYSEDALAALQTCVNINPLDYDSYYKAGQIFMIKEDYEQALSSFNTVLNINGQHVPSLLLAANILSENGDKENAIKYLEAAKQILEINEQDSGDVYDSIIKGLADLGANTEAEESDTTQTESTQPADTTTTTPTTEAQE</sequence>
<accession>A0A1F4UKW6</accession>
<dbReference type="SMART" id="SM00028">
    <property type="entry name" value="TPR"/>
    <property type="match status" value="2"/>
</dbReference>
<dbReference type="PANTHER" id="PTHR44858:SF1">
    <property type="entry name" value="UDP-N-ACETYLGLUCOSAMINE--PEPTIDE N-ACETYLGLUCOSAMINYLTRANSFERASE SPINDLY-RELATED"/>
    <property type="match status" value="1"/>
</dbReference>
<feature type="transmembrane region" description="Helical" evidence="5">
    <location>
        <begin position="189"/>
        <end position="209"/>
    </location>
</feature>
<feature type="transmembrane region" description="Helical" evidence="5">
    <location>
        <begin position="269"/>
        <end position="287"/>
    </location>
</feature>
<feature type="repeat" description="TPR" evidence="3">
    <location>
        <begin position="651"/>
        <end position="684"/>
    </location>
</feature>
<dbReference type="InterPro" id="IPR019734">
    <property type="entry name" value="TPR_rpt"/>
</dbReference>
<feature type="transmembrane region" description="Helical" evidence="5">
    <location>
        <begin position="427"/>
        <end position="444"/>
    </location>
</feature>
<evidence type="ECO:0000313" key="6">
    <source>
        <dbReference type="EMBL" id="OGC45628.1"/>
    </source>
</evidence>
<dbReference type="PROSITE" id="PS50005">
    <property type="entry name" value="TPR"/>
    <property type="match status" value="1"/>
</dbReference>
<evidence type="ECO:0000313" key="7">
    <source>
        <dbReference type="Proteomes" id="UP000178631"/>
    </source>
</evidence>
<keyword evidence="5" id="KW-0472">Membrane</keyword>
<evidence type="ECO:0000256" key="4">
    <source>
        <dbReference type="SAM" id="MobiDB-lite"/>
    </source>
</evidence>
<organism evidence="6 7">
    <name type="scientific">candidate division WS6 bacterium RIFOXYC1_FULL_33_10</name>
    <dbReference type="NCBI Taxonomy" id="1802606"/>
    <lineage>
        <taxon>Bacteria</taxon>
        <taxon>Candidatus Dojkabacteria</taxon>
    </lineage>
</organism>
<feature type="transmembrane region" description="Helical" evidence="5">
    <location>
        <begin position="82"/>
        <end position="102"/>
    </location>
</feature>
<keyword evidence="1" id="KW-0677">Repeat</keyword>
<gene>
    <name evidence="6" type="ORF">A3J98_02185</name>
</gene>
<dbReference type="Pfam" id="PF13181">
    <property type="entry name" value="TPR_8"/>
    <property type="match status" value="2"/>
</dbReference>
<evidence type="ECO:0000256" key="3">
    <source>
        <dbReference type="PROSITE-ProRule" id="PRU00339"/>
    </source>
</evidence>
<dbReference type="InterPro" id="IPR050498">
    <property type="entry name" value="Ycf3"/>
</dbReference>
<dbReference type="InterPro" id="IPR011990">
    <property type="entry name" value="TPR-like_helical_dom_sf"/>
</dbReference>
<feature type="transmembrane region" description="Helical" evidence="5">
    <location>
        <begin position="404"/>
        <end position="421"/>
    </location>
</feature>
<evidence type="ECO:0000256" key="1">
    <source>
        <dbReference type="ARBA" id="ARBA00022737"/>
    </source>
</evidence>
<feature type="transmembrane region" description="Helical" evidence="5">
    <location>
        <begin position="216"/>
        <end position="233"/>
    </location>
</feature>
<feature type="region of interest" description="Disordered" evidence="4">
    <location>
        <begin position="737"/>
        <end position="769"/>
    </location>
</feature>
<feature type="transmembrane region" description="Helical" evidence="5">
    <location>
        <begin position="144"/>
        <end position="169"/>
    </location>
</feature>
<dbReference type="Proteomes" id="UP000178631">
    <property type="component" value="Unassembled WGS sequence"/>
</dbReference>
<feature type="transmembrane region" description="Helical" evidence="5">
    <location>
        <begin position="114"/>
        <end position="132"/>
    </location>
</feature>
<dbReference type="Gene3D" id="1.25.40.10">
    <property type="entry name" value="Tetratricopeptide repeat domain"/>
    <property type="match status" value="1"/>
</dbReference>
<dbReference type="AlphaFoldDB" id="A0A1F4UKW6"/>
<feature type="transmembrane region" description="Helical" evidence="5">
    <location>
        <begin position="476"/>
        <end position="497"/>
    </location>
</feature>
<evidence type="ECO:0000256" key="5">
    <source>
        <dbReference type="SAM" id="Phobius"/>
    </source>
</evidence>
<keyword evidence="2 3" id="KW-0802">TPR repeat</keyword>
<keyword evidence="5" id="KW-0812">Transmembrane</keyword>
<feature type="transmembrane region" description="Helical" evidence="5">
    <location>
        <begin position="12"/>
        <end position="36"/>
    </location>
</feature>
<dbReference type="GO" id="GO:0046813">
    <property type="term" value="P:receptor-mediated virion attachment to host cell"/>
    <property type="evidence" value="ECO:0007669"/>
    <property type="project" value="TreeGrafter"/>
</dbReference>
<dbReference type="EMBL" id="MEUP01000056">
    <property type="protein sequence ID" value="OGC45628.1"/>
    <property type="molecule type" value="Genomic_DNA"/>
</dbReference>
<keyword evidence="5" id="KW-1133">Transmembrane helix</keyword>
<dbReference type="PANTHER" id="PTHR44858">
    <property type="entry name" value="TETRATRICOPEPTIDE REPEAT PROTEIN 6"/>
    <property type="match status" value="1"/>
</dbReference>
<comment type="caution">
    <text evidence="6">The sequence shown here is derived from an EMBL/GenBank/DDBJ whole genome shotgun (WGS) entry which is preliminary data.</text>
</comment>
<dbReference type="SUPFAM" id="SSF48452">
    <property type="entry name" value="TPR-like"/>
    <property type="match status" value="1"/>
</dbReference>
<evidence type="ECO:0000256" key="2">
    <source>
        <dbReference type="ARBA" id="ARBA00022803"/>
    </source>
</evidence>
<proteinExistence type="predicted"/>
<feature type="compositionally biased region" description="Low complexity" evidence="4">
    <location>
        <begin position="747"/>
        <end position="769"/>
    </location>
</feature>
<feature type="transmembrane region" description="Helical" evidence="5">
    <location>
        <begin position="373"/>
        <end position="392"/>
    </location>
</feature>
<dbReference type="GO" id="GO:0009279">
    <property type="term" value="C:cell outer membrane"/>
    <property type="evidence" value="ECO:0007669"/>
    <property type="project" value="TreeGrafter"/>
</dbReference>
<feature type="transmembrane region" description="Helical" evidence="5">
    <location>
        <begin position="239"/>
        <end position="257"/>
    </location>
</feature>
<feature type="transmembrane region" description="Helical" evidence="5">
    <location>
        <begin position="48"/>
        <end position="68"/>
    </location>
</feature>